<dbReference type="HOGENOM" id="CLU_295648_0_0_1"/>
<evidence type="ECO:0000313" key="4">
    <source>
        <dbReference type="Proteomes" id="UP000008281"/>
    </source>
</evidence>
<evidence type="ECO:0000256" key="1">
    <source>
        <dbReference type="SAM" id="Coils"/>
    </source>
</evidence>
<evidence type="ECO:0000256" key="2">
    <source>
        <dbReference type="SAM" id="MobiDB-lite"/>
    </source>
</evidence>
<proteinExistence type="predicted"/>
<organism evidence="4">
    <name type="scientific">Caenorhabditis remanei</name>
    <name type="common">Caenorhabditis vulgaris</name>
    <dbReference type="NCBI Taxonomy" id="31234"/>
    <lineage>
        <taxon>Eukaryota</taxon>
        <taxon>Metazoa</taxon>
        <taxon>Ecdysozoa</taxon>
        <taxon>Nematoda</taxon>
        <taxon>Chromadorea</taxon>
        <taxon>Rhabditida</taxon>
        <taxon>Rhabditina</taxon>
        <taxon>Rhabditomorpha</taxon>
        <taxon>Rhabditoidea</taxon>
        <taxon>Rhabditidae</taxon>
        <taxon>Peloderinae</taxon>
        <taxon>Caenorhabditis</taxon>
    </lineage>
</organism>
<protein>
    <recommendedName>
        <fullName evidence="5">BZIP domain-containing protein</fullName>
    </recommendedName>
</protein>
<evidence type="ECO:0008006" key="5">
    <source>
        <dbReference type="Google" id="ProtNLM"/>
    </source>
</evidence>
<reference evidence="3" key="1">
    <citation type="submission" date="2007-07" db="EMBL/GenBank/DDBJ databases">
        <title>PCAP assembly of the Caenorhabditis remanei genome.</title>
        <authorList>
            <consortium name="The Caenorhabditis remanei Sequencing Consortium"/>
            <person name="Wilson R.K."/>
        </authorList>
    </citation>
    <scope>NUCLEOTIDE SEQUENCE [LARGE SCALE GENOMIC DNA]</scope>
    <source>
        <strain evidence="3">PB4641</strain>
    </source>
</reference>
<dbReference type="AlphaFoldDB" id="E3NCN8"/>
<keyword evidence="1" id="KW-0175">Coiled coil</keyword>
<accession>E3NCN8</accession>
<keyword evidence="4" id="KW-1185">Reference proteome</keyword>
<feature type="compositionally biased region" description="Basic and acidic residues" evidence="2">
    <location>
        <begin position="250"/>
        <end position="262"/>
    </location>
</feature>
<feature type="region of interest" description="Disordered" evidence="2">
    <location>
        <begin position="405"/>
        <end position="429"/>
    </location>
</feature>
<dbReference type="Proteomes" id="UP000008281">
    <property type="component" value="Unassembled WGS sequence"/>
</dbReference>
<evidence type="ECO:0000313" key="3">
    <source>
        <dbReference type="EMBL" id="EFO93275.1"/>
    </source>
</evidence>
<dbReference type="InParanoid" id="E3NCN8"/>
<dbReference type="EMBL" id="DS268600">
    <property type="protein sequence ID" value="EFO93275.1"/>
    <property type="molecule type" value="Genomic_DNA"/>
</dbReference>
<feature type="region of interest" description="Disordered" evidence="2">
    <location>
        <begin position="312"/>
        <end position="331"/>
    </location>
</feature>
<gene>
    <name evidence="3" type="ORF">CRE_21540</name>
</gene>
<feature type="coiled-coil region" evidence="1">
    <location>
        <begin position="161"/>
        <end position="244"/>
    </location>
</feature>
<feature type="region of interest" description="Disordered" evidence="2">
    <location>
        <begin position="817"/>
        <end position="847"/>
    </location>
</feature>
<feature type="region of interest" description="Disordered" evidence="2">
    <location>
        <begin position="250"/>
        <end position="273"/>
    </location>
</feature>
<sequence>MNNPNFILGIPDYMSPGDLEAIQRIADEVEKNNQIEMDEGMMAEKQFEPEEHVDNVMDGDSTLENIFEEPQAPPPTPDMVTSGSLTLEEFCHADTKTTRSSSRISNRRRFENQCSLRPPKSQFETKTPRYRLKKKELKAMPPEQKIDHVRHQNLKNSAKYRQRQKVKLAEKEIIVEELEAELKQAETESMEMENEYKARFETAQLSDLKAQIFDDIQQKRQKRRDELENLMKSHEAVLQGIAERRREIMDSQDLKDHQKKTEISTNGSQKSREMGYLKSSEMVLKAYELSTSLEQHAAYKKKLEHMFGKIPNHSGAEDQNQTAIDTPQGGRDFTDFTTGCNTGATGTSMHKGKRTGIGSTDLMAAHTPNRFNSRGRAVSDSMTTHTTHPADVIAFGAPAIRRKSDCLDGNDHDRARPDTKRLKELESSQDRLDVMAGYSADSAVTPTSAGGEGRSKMSTSLAVGSNGGTFSGRLTLAFLQQCDRRRHDRLHLFHSPLNPGEESVAGVYPPNHGSHAIRGNSPCLDDNNRYRVGPDTKRLKELESSGGRQEVMAGNWAVYPPNRAARVVRSKMVRYDAPEGTGVHNYQGDSKDSTTHLDGFIFFGHKAHDGAWVYHYQEDRGKSTTHLGGFSSVINSNTDENYPLVTDLNARHHPLMSNASHSNALAIVAGAGDNVSVGRNMGGLDDNNRYRAGPDTKRLKELESVTRVYPPKHGARAIRGEMAGHYANDEAGVHNHQGDLGDFVPTEATGPYGIGSVASHPAHTAPHVVNVNNVKTLTSTGHREADENDPLVTDLNARHHPLMSHASHSNALAPMAGASDTESVGRNKGGYGSIESRRDASATEFNKNDSDAEDAIAIRGSLKFGHDATTRNGESRRNVIAVGSRVFGDSNSSNIDRSVSFVKNASVHGEHDAMGTHVNSPVARCSRHLDRFGNVAGVLHPSRRDVIYSEATGLPMETHPDKISSRRPAGADVGAYGTALRAPHPAGIGMSAAHGLHWYNGASYRTPTESNAQDPVGPSGVIN</sequence>
<feature type="compositionally biased region" description="Basic and acidic residues" evidence="2">
    <location>
        <begin position="835"/>
        <end position="847"/>
    </location>
</feature>
<name>E3NCN8_CAERE</name>